<feature type="domain" description="HTH cro/C1-type" evidence="1">
    <location>
        <begin position="9"/>
        <end position="65"/>
    </location>
</feature>
<evidence type="ECO:0000313" key="3">
    <source>
        <dbReference type="Proteomes" id="UP000176480"/>
    </source>
</evidence>
<dbReference type="Pfam" id="PF13560">
    <property type="entry name" value="HTH_31"/>
    <property type="match status" value="1"/>
</dbReference>
<name>A0A1F7J8P4_9BACT</name>
<dbReference type="GO" id="GO:0003677">
    <property type="term" value="F:DNA binding"/>
    <property type="evidence" value="ECO:0007669"/>
    <property type="project" value="InterPro"/>
</dbReference>
<organism evidence="2 3">
    <name type="scientific">Candidatus Roizmanbacteria bacterium RIFCSPLOWO2_01_FULL_41_22</name>
    <dbReference type="NCBI Taxonomy" id="1802067"/>
    <lineage>
        <taxon>Bacteria</taxon>
        <taxon>Candidatus Roizmaniibacteriota</taxon>
    </lineage>
</organism>
<gene>
    <name evidence="2" type="ORF">A2966_04270</name>
</gene>
<reference evidence="2 3" key="1">
    <citation type="journal article" date="2016" name="Nat. Commun.">
        <title>Thousands of microbial genomes shed light on interconnected biogeochemical processes in an aquifer system.</title>
        <authorList>
            <person name="Anantharaman K."/>
            <person name="Brown C.T."/>
            <person name="Hug L.A."/>
            <person name="Sharon I."/>
            <person name="Castelle C.J."/>
            <person name="Probst A.J."/>
            <person name="Thomas B.C."/>
            <person name="Singh A."/>
            <person name="Wilkins M.J."/>
            <person name="Karaoz U."/>
            <person name="Brodie E.L."/>
            <person name="Williams K.H."/>
            <person name="Hubbard S.S."/>
            <person name="Banfield J.F."/>
        </authorList>
    </citation>
    <scope>NUCLEOTIDE SEQUENCE [LARGE SCALE GENOMIC DNA]</scope>
</reference>
<dbReference type="PANTHER" id="PTHR35010">
    <property type="entry name" value="BLL4672 PROTEIN-RELATED"/>
    <property type="match status" value="1"/>
</dbReference>
<dbReference type="STRING" id="1802067.A2966_04270"/>
<dbReference type="Gene3D" id="3.30.450.180">
    <property type="match status" value="1"/>
</dbReference>
<evidence type="ECO:0000313" key="2">
    <source>
        <dbReference type="EMBL" id="OGK51989.1"/>
    </source>
</evidence>
<dbReference type="Gene3D" id="1.10.260.40">
    <property type="entry name" value="lambda repressor-like DNA-binding domains"/>
    <property type="match status" value="1"/>
</dbReference>
<dbReference type="SMART" id="SM00530">
    <property type="entry name" value="HTH_XRE"/>
    <property type="match status" value="1"/>
</dbReference>
<comment type="caution">
    <text evidence="2">The sequence shown here is derived from an EMBL/GenBank/DDBJ whole genome shotgun (WGS) entry which is preliminary data.</text>
</comment>
<dbReference type="InterPro" id="IPR010982">
    <property type="entry name" value="Lambda_DNA-bd_dom_sf"/>
</dbReference>
<evidence type="ECO:0000259" key="1">
    <source>
        <dbReference type="PROSITE" id="PS50943"/>
    </source>
</evidence>
<dbReference type="InterPro" id="IPR001387">
    <property type="entry name" value="Cro/C1-type_HTH"/>
</dbReference>
<dbReference type="SUPFAM" id="SSF47413">
    <property type="entry name" value="lambda repressor-like DNA-binding domains"/>
    <property type="match status" value="1"/>
</dbReference>
<dbReference type="CDD" id="cd00093">
    <property type="entry name" value="HTH_XRE"/>
    <property type="match status" value="1"/>
</dbReference>
<accession>A0A1F7J8P4</accession>
<proteinExistence type="predicted"/>
<sequence length="262" mass="31623">MSATLGGLLKDYRLQYNISQLEVALALGWKETSRLSRIEQGKIFKPTRELLERIMDAMKLKEEEKNQLLYIGNYLPTRKEIEKIQKFTLPMIEKWPYPATVFDFTERVILNNQVLFKLYKVNKKQQKDIHKYNPYLLELIYDPNFILNKNKNKKFIQNRREYLREDLAHYIFEQKSRQKDKWFLDLIKKMTNNSLFLAVWEEVTQSKKPTCPITLPIKEAFNPDTDLRLNTYLFKVILNLDPRFFILFYIPTDKETLKYFNQ</sequence>
<protein>
    <recommendedName>
        <fullName evidence="1">HTH cro/C1-type domain-containing protein</fullName>
    </recommendedName>
</protein>
<dbReference type="AlphaFoldDB" id="A0A1F7J8P4"/>
<dbReference type="EMBL" id="MGAR01000017">
    <property type="protein sequence ID" value="OGK51989.1"/>
    <property type="molecule type" value="Genomic_DNA"/>
</dbReference>
<dbReference type="PROSITE" id="PS50943">
    <property type="entry name" value="HTH_CROC1"/>
    <property type="match status" value="1"/>
</dbReference>
<dbReference type="Proteomes" id="UP000176480">
    <property type="component" value="Unassembled WGS sequence"/>
</dbReference>